<dbReference type="PROSITE" id="PS00893">
    <property type="entry name" value="NUDIX_BOX"/>
    <property type="match status" value="1"/>
</dbReference>
<evidence type="ECO:0000313" key="5">
    <source>
        <dbReference type="EMBL" id="WIV57020.1"/>
    </source>
</evidence>
<accession>A0ABY8XMY9</accession>
<keyword evidence="3" id="KW-0812">Transmembrane</keyword>
<dbReference type="CDD" id="cd04688">
    <property type="entry name" value="NUDIX_Hydrolase"/>
    <property type="match status" value="1"/>
</dbReference>
<evidence type="ECO:0000256" key="1">
    <source>
        <dbReference type="ARBA" id="ARBA00001946"/>
    </source>
</evidence>
<dbReference type="EMBL" id="CP127173">
    <property type="protein sequence ID" value="WIV57020.1"/>
    <property type="molecule type" value="Genomic_DNA"/>
</dbReference>
<reference evidence="5 6" key="1">
    <citation type="submission" date="2023-06" db="EMBL/GenBank/DDBJ databases">
        <authorList>
            <person name="Oyuntsetseg B."/>
            <person name="Kim S.B."/>
        </authorList>
    </citation>
    <scope>NUCLEOTIDE SEQUENCE [LARGE SCALE GENOMIC DNA]</scope>
    <source>
        <strain evidence="5 6">2-2</strain>
    </source>
</reference>
<sequence length="199" mass="21954">MGFSPWALPAVGIVVVAVAGEFGAGYAWLALGALVVGGSGLLGWGLLRELRTDSVTSMGSRIRPIALGVIRRQHELLVFEGRDDVKNETYYRPLGGGVEFGEHSRDALEREFREELDADIEVGPLLGVLENVYTWRGNPGHEIAFLYEATFVDQSRYEHEEMKILDDPATARWVAVDDFMRGSKILYPNGLTGLLSSEQ</sequence>
<dbReference type="RefSeq" id="WP_285454235.1">
    <property type="nucleotide sequence ID" value="NZ_CP127173.1"/>
</dbReference>
<dbReference type="InterPro" id="IPR020084">
    <property type="entry name" value="NUDIX_hydrolase_CS"/>
</dbReference>
<proteinExistence type="predicted"/>
<evidence type="ECO:0000313" key="6">
    <source>
        <dbReference type="Proteomes" id="UP001227101"/>
    </source>
</evidence>
<dbReference type="Gene3D" id="3.90.79.10">
    <property type="entry name" value="Nucleoside Triphosphate Pyrophosphohydrolase"/>
    <property type="match status" value="1"/>
</dbReference>
<dbReference type="Pfam" id="PF00293">
    <property type="entry name" value="NUDIX"/>
    <property type="match status" value="1"/>
</dbReference>
<dbReference type="SUPFAM" id="SSF55811">
    <property type="entry name" value="Nudix"/>
    <property type="match status" value="1"/>
</dbReference>
<keyword evidence="2 5" id="KW-0378">Hydrolase</keyword>
<gene>
    <name evidence="5" type="ORF">QP939_51135</name>
</gene>
<dbReference type="PROSITE" id="PS51462">
    <property type="entry name" value="NUDIX"/>
    <property type="match status" value="1"/>
</dbReference>
<dbReference type="InterPro" id="IPR000086">
    <property type="entry name" value="NUDIX_hydrolase_dom"/>
</dbReference>
<feature type="domain" description="Nudix hydrolase" evidence="4">
    <location>
        <begin position="60"/>
        <end position="199"/>
    </location>
</feature>
<name>A0ABY8XMY9_9PSEU</name>
<evidence type="ECO:0000256" key="3">
    <source>
        <dbReference type="SAM" id="Phobius"/>
    </source>
</evidence>
<evidence type="ECO:0000256" key="2">
    <source>
        <dbReference type="ARBA" id="ARBA00022801"/>
    </source>
</evidence>
<dbReference type="GO" id="GO:0016787">
    <property type="term" value="F:hydrolase activity"/>
    <property type="evidence" value="ECO:0007669"/>
    <property type="project" value="UniProtKB-KW"/>
</dbReference>
<dbReference type="PANTHER" id="PTHR43046:SF14">
    <property type="entry name" value="MUTT_NUDIX FAMILY PROTEIN"/>
    <property type="match status" value="1"/>
</dbReference>
<dbReference type="Proteomes" id="UP001227101">
    <property type="component" value="Chromosome"/>
</dbReference>
<evidence type="ECO:0000259" key="4">
    <source>
        <dbReference type="PROSITE" id="PS51462"/>
    </source>
</evidence>
<dbReference type="PANTHER" id="PTHR43046">
    <property type="entry name" value="GDP-MANNOSE MANNOSYL HYDROLASE"/>
    <property type="match status" value="1"/>
</dbReference>
<dbReference type="InterPro" id="IPR015797">
    <property type="entry name" value="NUDIX_hydrolase-like_dom_sf"/>
</dbReference>
<protein>
    <submittedName>
        <fullName evidence="5">NUDIX hydrolase</fullName>
    </submittedName>
</protein>
<organism evidence="5 6">
    <name type="scientific">Amycolatopsis nalaikhensis</name>
    <dbReference type="NCBI Taxonomy" id="715472"/>
    <lineage>
        <taxon>Bacteria</taxon>
        <taxon>Bacillati</taxon>
        <taxon>Actinomycetota</taxon>
        <taxon>Actinomycetes</taxon>
        <taxon>Pseudonocardiales</taxon>
        <taxon>Pseudonocardiaceae</taxon>
        <taxon>Amycolatopsis</taxon>
    </lineage>
</organism>
<keyword evidence="6" id="KW-1185">Reference proteome</keyword>
<comment type="cofactor">
    <cofactor evidence="1">
        <name>Mg(2+)</name>
        <dbReference type="ChEBI" id="CHEBI:18420"/>
    </cofactor>
</comment>
<keyword evidence="3" id="KW-0472">Membrane</keyword>
<feature type="transmembrane region" description="Helical" evidence="3">
    <location>
        <begin position="29"/>
        <end position="47"/>
    </location>
</feature>
<keyword evidence="3" id="KW-1133">Transmembrane helix</keyword>